<dbReference type="EMBL" id="CP001338">
    <property type="protein sequence ID" value="ACL16875.1"/>
    <property type="molecule type" value="Genomic_DNA"/>
</dbReference>
<dbReference type="Proteomes" id="UP000002457">
    <property type="component" value="Chromosome"/>
</dbReference>
<dbReference type="RefSeq" id="WP_012618194.1">
    <property type="nucleotide sequence ID" value="NC_011832.1"/>
</dbReference>
<reference evidence="1 2" key="1">
    <citation type="journal article" date="2015" name="Genome Announc.">
        <title>Complete Genome Sequence of Methanosphaerula palustris E1-9CT, a Hydrogenotrophic Methanogen Isolated from a Minerotrophic Fen Peatland.</title>
        <authorList>
            <person name="Cadillo-Quiroz H."/>
            <person name="Browne P."/>
            <person name="Kyrpides N."/>
            <person name="Woyke T."/>
            <person name="Goodwin L."/>
            <person name="Detter C."/>
            <person name="Yavitt J.B."/>
            <person name="Zinder S.H."/>
        </authorList>
    </citation>
    <scope>NUCLEOTIDE SEQUENCE [LARGE SCALE GENOMIC DNA]</scope>
    <source>
        <strain evidence="2">ATCC BAA-1556 / DSM 19958 / E1-9c</strain>
    </source>
</reference>
<dbReference type="HOGENOM" id="CLU_2820935_0_0_2"/>
<dbReference type="AlphaFoldDB" id="B8GIR2"/>
<protein>
    <submittedName>
        <fullName evidence="1">Uncharacterized protein</fullName>
    </submittedName>
</protein>
<keyword evidence="2" id="KW-1185">Reference proteome</keyword>
<gene>
    <name evidence="1" type="ordered locus">Mpal_1562</name>
</gene>
<sequence>MAAVTSSLEFQICLLFFLFQADDPLTPVPLSIIDGLLAGGFSFTCIIRGEIFGDRFNIQQHTFCRG</sequence>
<evidence type="ECO:0000313" key="2">
    <source>
        <dbReference type="Proteomes" id="UP000002457"/>
    </source>
</evidence>
<evidence type="ECO:0000313" key="1">
    <source>
        <dbReference type="EMBL" id="ACL16875.1"/>
    </source>
</evidence>
<proteinExistence type="predicted"/>
<dbReference type="GeneID" id="7271107"/>
<dbReference type="KEGG" id="mpl:Mpal_1562"/>
<name>B8GIR2_METPE</name>
<accession>B8GIR2</accession>
<organism evidence="1 2">
    <name type="scientific">Methanosphaerula palustris (strain ATCC BAA-1556 / DSM 19958 / E1-9c)</name>
    <dbReference type="NCBI Taxonomy" id="521011"/>
    <lineage>
        <taxon>Archaea</taxon>
        <taxon>Methanobacteriati</taxon>
        <taxon>Methanobacteriota</taxon>
        <taxon>Stenosarchaea group</taxon>
        <taxon>Methanomicrobia</taxon>
        <taxon>Methanomicrobiales</taxon>
        <taxon>Methanoregulaceae</taxon>
        <taxon>Methanosphaerula</taxon>
    </lineage>
</organism>
<dbReference type="STRING" id="521011.Mpal_1562"/>